<feature type="compositionally biased region" description="Polar residues" evidence="1">
    <location>
        <begin position="13"/>
        <end position="23"/>
    </location>
</feature>
<protein>
    <submittedName>
        <fullName evidence="3">Uncharacterized protein</fullName>
    </submittedName>
</protein>
<evidence type="ECO:0000256" key="1">
    <source>
        <dbReference type="SAM" id="MobiDB-lite"/>
    </source>
</evidence>
<feature type="region of interest" description="Disordered" evidence="1">
    <location>
        <begin position="1"/>
        <end position="42"/>
    </location>
</feature>
<keyword evidence="2" id="KW-0812">Transmembrane</keyword>
<comment type="caution">
    <text evidence="3">The sequence shown here is derived from an EMBL/GenBank/DDBJ whole genome shotgun (WGS) entry which is preliminary data.</text>
</comment>
<evidence type="ECO:0000313" key="4">
    <source>
        <dbReference type="Proteomes" id="UP000887013"/>
    </source>
</evidence>
<name>A0A8X6MKR5_NEPPI</name>
<sequence length="366" mass="41496">MVNVLGQADDQRSSMGTKRAIQQRNRRRTSWMNQSSQKSLRSDHQSSVSFKATSTILDVILLLMRISLLLNKKRILSALSDLHTFTNGCRNVDRSPLSKYALLACGWCFLFPLAVITCVVIFAVMNSDKYQSSLKLINQNSSNVKLQFILFITGHTILYMNHFLVFPGLVMVLLSFMYVSFAKTFQRHLQVMRFRLIENFSRKEISRAMTVLVVARKIRLDFEKAVSFLCFLAYVLSFGIIMRVVSTIITDNTPNEVSMKLVNSYIILGWTVTWLVLLTMCGAQAKKNESFIKSINQDVAAKNFIEAGGKQIYLVYVNLLNTCLEIDLSFSGWEMFVVDKKMLLTITGVLVTYGVLFATEASKISA</sequence>
<dbReference type="EMBL" id="BMAW01047403">
    <property type="protein sequence ID" value="GFS60589.1"/>
    <property type="molecule type" value="Genomic_DNA"/>
</dbReference>
<feature type="transmembrane region" description="Helical" evidence="2">
    <location>
        <begin position="225"/>
        <end position="245"/>
    </location>
</feature>
<organism evidence="3 4">
    <name type="scientific">Nephila pilipes</name>
    <name type="common">Giant wood spider</name>
    <name type="synonym">Nephila maculata</name>
    <dbReference type="NCBI Taxonomy" id="299642"/>
    <lineage>
        <taxon>Eukaryota</taxon>
        <taxon>Metazoa</taxon>
        <taxon>Ecdysozoa</taxon>
        <taxon>Arthropoda</taxon>
        <taxon>Chelicerata</taxon>
        <taxon>Arachnida</taxon>
        <taxon>Araneae</taxon>
        <taxon>Araneomorphae</taxon>
        <taxon>Entelegynae</taxon>
        <taxon>Araneoidea</taxon>
        <taxon>Nephilidae</taxon>
        <taxon>Nephila</taxon>
    </lineage>
</organism>
<feature type="compositionally biased region" description="Polar residues" evidence="1">
    <location>
        <begin position="30"/>
        <end position="42"/>
    </location>
</feature>
<accession>A0A8X6MKR5</accession>
<evidence type="ECO:0000256" key="2">
    <source>
        <dbReference type="SAM" id="Phobius"/>
    </source>
</evidence>
<dbReference type="AlphaFoldDB" id="A0A8X6MKR5"/>
<proteinExistence type="predicted"/>
<feature type="transmembrane region" description="Helical" evidence="2">
    <location>
        <begin position="100"/>
        <end position="124"/>
    </location>
</feature>
<dbReference type="Proteomes" id="UP000887013">
    <property type="component" value="Unassembled WGS sequence"/>
</dbReference>
<keyword evidence="2" id="KW-1133">Transmembrane helix</keyword>
<feature type="transmembrane region" description="Helical" evidence="2">
    <location>
        <begin position="342"/>
        <end position="359"/>
    </location>
</feature>
<feature type="transmembrane region" description="Helical" evidence="2">
    <location>
        <begin position="166"/>
        <end position="185"/>
    </location>
</feature>
<dbReference type="OrthoDB" id="5800391at2759"/>
<keyword evidence="2" id="KW-0472">Membrane</keyword>
<gene>
    <name evidence="3" type="primary">AVEN_109535_1</name>
    <name evidence="3" type="ORF">NPIL_116731</name>
</gene>
<keyword evidence="4" id="KW-1185">Reference proteome</keyword>
<evidence type="ECO:0000313" key="3">
    <source>
        <dbReference type="EMBL" id="GFS60589.1"/>
    </source>
</evidence>
<reference evidence="3" key="1">
    <citation type="submission" date="2020-08" db="EMBL/GenBank/DDBJ databases">
        <title>Multicomponent nature underlies the extraordinary mechanical properties of spider dragline silk.</title>
        <authorList>
            <person name="Kono N."/>
            <person name="Nakamura H."/>
            <person name="Mori M."/>
            <person name="Yoshida Y."/>
            <person name="Ohtoshi R."/>
            <person name="Malay A.D."/>
            <person name="Moran D.A.P."/>
            <person name="Tomita M."/>
            <person name="Numata K."/>
            <person name="Arakawa K."/>
        </authorList>
    </citation>
    <scope>NUCLEOTIDE SEQUENCE</scope>
</reference>
<feature type="transmembrane region" description="Helical" evidence="2">
    <location>
        <begin position="265"/>
        <end position="283"/>
    </location>
</feature>